<accession>A0A7S4AK77</accession>
<gene>
    <name evidence="3" type="ORF">PAUS00366_LOCUS11072</name>
</gene>
<proteinExistence type="predicted"/>
<protein>
    <recommendedName>
        <fullName evidence="4">Sushi domain-containing protein</fullName>
    </recommendedName>
</protein>
<dbReference type="EMBL" id="HBIX01015195">
    <property type="protein sequence ID" value="CAE0718318.1"/>
    <property type="molecule type" value="Transcribed_RNA"/>
</dbReference>
<evidence type="ECO:0000256" key="2">
    <source>
        <dbReference type="SAM" id="SignalP"/>
    </source>
</evidence>
<evidence type="ECO:0000256" key="1">
    <source>
        <dbReference type="SAM" id="MobiDB-lite"/>
    </source>
</evidence>
<organism evidence="3">
    <name type="scientific">Pseudo-nitzschia australis</name>
    <dbReference type="NCBI Taxonomy" id="44445"/>
    <lineage>
        <taxon>Eukaryota</taxon>
        <taxon>Sar</taxon>
        <taxon>Stramenopiles</taxon>
        <taxon>Ochrophyta</taxon>
        <taxon>Bacillariophyta</taxon>
        <taxon>Bacillariophyceae</taxon>
        <taxon>Bacillariophycidae</taxon>
        <taxon>Bacillariales</taxon>
        <taxon>Bacillariaceae</taxon>
        <taxon>Pseudo-nitzschia</taxon>
    </lineage>
</organism>
<dbReference type="AlphaFoldDB" id="A0A7S4AK77"/>
<sequence length="423" mass="44684">MAIILKQLLHLVLSAFLLVVSPVSVDAAVRGVGADQSSQQLDSIVEIENGSTLASSGRNLAMRKRKKCMGRLGKDKKKCNDRKMRRPSSPTPPATGTGTGTGTPPGLSPVAGRFDIPADPPPTAAPAPVRPSVTSWIQACGNENRVVNECVPVSNHICKSCLFALSLTSTTPTNAGSGIAACTQEYCLGCTSNDLMAFFDCGYKSSNPVDEAATATVDNDITEGIFPASSIRTPPPAAGGIIQINETVVEEESEDEMKLYDTVNCPVLYPRSGTDCVMIDGFEYKDCNYYELGPDVMCQCSRTQPVWSCTGTIVRNQIVAETEGMETVIEEETVTGLQAAPPVLPGADVLVSRVDVPAAEDKQPLCPIMRPSHGSTCSSGAFYAIECCYLAANPIAETFGTVTCTCGGETWSVRGGSLSTCQL</sequence>
<feature type="chain" id="PRO_5030817710" description="Sushi domain-containing protein" evidence="2">
    <location>
        <begin position="28"/>
        <end position="423"/>
    </location>
</feature>
<evidence type="ECO:0000313" key="3">
    <source>
        <dbReference type="EMBL" id="CAE0718318.1"/>
    </source>
</evidence>
<evidence type="ECO:0008006" key="4">
    <source>
        <dbReference type="Google" id="ProtNLM"/>
    </source>
</evidence>
<feature type="signal peptide" evidence="2">
    <location>
        <begin position="1"/>
        <end position="27"/>
    </location>
</feature>
<feature type="compositionally biased region" description="Basic residues" evidence="1">
    <location>
        <begin position="71"/>
        <end position="86"/>
    </location>
</feature>
<reference evidence="3" key="1">
    <citation type="submission" date="2021-01" db="EMBL/GenBank/DDBJ databases">
        <authorList>
            <person name="Corre E."/>
            <person name="Pelletier E."/>
            <person name="Niang G."/>
            <person name="Scheremetjew M."/>
            <person name="Finn R."/>
            <person name="Kale V."/>
            <person name="Holt S."/>
            <person name="Cochrane G."/>
            <person name="Meng A."/>
            <person name="Brown T."/>
            <person name="Cohen L."/>
        </authorList>
    </citation>
    <scope>NUCLEOTIDE SEQUENCE</scope>
    <source>
        <strain evidence="3">10249 10 AB</strain>
    </source>
</reference>
<feature type="region of interest" description="Disordered" evidence="1">
    <location>
        <begin position="71"/>
        <end position="109"/>
    </location>
</feature>
<name>A0A7S4AK77_9STRA</name>
<keyword evidence="2" id="KW-0732">Signal</keyword>